<dbReference type="GO" id="GO:0016301">
    <property type="term" value="F:kinase activity"/>
    <property type="evidence" value="ECO:0007669"/>
    <property type="project" value="UniProtKB-KW"/>
</dbReference>
<dbReference type="PROSITE" id="PS51093">
    <property type="entry name" value="PTS_EIIA_TYPE_1"/>
    <property type="match status" value="1"/>
</dbReference>
<keyword evidence="5" id="KW-0598">Phosphotransferase system</keyword>
<dbReference type="Pfam" id="PF00358">
    <property type="entry name" value="PTS_EIIA_1"/>
    <property type="match status" value="1"/>
</dbReference>
<dbReference type="InterPro" id="IPR011055">
    <property type="entry name" value="Dup_hybrid_motif"/>
</dbReference>
<feature type="domain" description="PTS EIIA type-1" evidence="7">
    <location>
        <begin position="37"/>
        <end position="141"/>
    </location>
</feature>
<keyword evidence="3 8" id="KW-0762">Sugar transport</keyword>
<dbReference type="PROSITE" id="PS00371">
    <property type="entry name" value="PTS_EIIA_TYPE_1_HIS"/>
    <property type="match status" value="1"/>
</dbReference>
<dbReference type="Proteomes" id="UP000886803">
    <property type="component" value="Unassembled WGS sequence"/>
</dbReference>
<dbReference type="FunFam" id="2.70.70.10:FF:000001">
    <property type="entry name" value="PTS system glucose-specific IIA component"/>
    <property type="match status" value="1"/>
</dbReference>
<evidence type="ECO:0000256" key="6">
    <source>
        <dbReference type="ARBA" id="ARBA00022777"/>
    </source>
</evidence>
<name>A0A9D2M6A7_9FIRM</name>
<comment type="caution">
    <text evidence="8">The sequence shown here is derived from an EMBL/GenBank/DDBJ whole genome shotgun (WGS) entry which is preliminary data.</text>
</comment>
<dbReference type="InterPro" id="IPR050890">
    <property type="entry name" value="PTS_EIIA_component"/>
</dbReference>
<proteinExistence type="predicted"/>
<keyword evidence="4" id="KW-0808">Transferase</keyword>
<reference evidence="8" key="2">
    <citation type="submission" date="2021-04" db="EMBL/GenBank/DDBJ databases">
        <authorList>
            <person name="Gilroy R."/>
        </authorList>
    </citation>
    <scope>NUCLEOTIDE SEQUENCE</scope>
    <source>
        <strain evidence="8">ChiBcec8-13705</strain>
    </source>
</reference>
<gene>
    <name evidence="8" type="ORF">H9945_05120</name>
</gene>
<evidence type="ECO:0000313" key="8">
    <source>
        <dbReference type="EMBL" id="HJB41862.1"/>
    </source>
</evidence>
<evidence type="ECO:0000256" key="4">
    <source>
        <dbReference type="ARBA" id="ARBA00022679"/>
    </source>
</evidence>
<evidence type="ECO:0000256" key="5">
    <source>
        <dbReference type="ARBA" id="ARBA00022683"/>
    </source>
</evidence>
<keyword evidence="6" id="KW-0418">Kinase</keyword>
<dbReference type="Gene3D" id="2.70.70.10">
    <property type="entry name" value="Glucose Permease (Domain IIA)"/>
    <property type="match status" value="1"/>
</dbReference>
<keyword evidence="2" id="KW-0813">Transport</keyword>
<evidence type="ECO:0000259" key="7">
    <source>
        <dbReference type="PROSITE" id="PS51093"/>
    </source>
</evidence>
<evidence type="ECO:0000256" key="2">
    <source>
        <dbReference type="ARBA" id="ARBA00022448"/>
    </source>
</evidence>
<evidence type="ECO:0000256" key="3">
    <source>
        <dbReference type="ARBA" id="ARBA00022597"/>
    </source>
</evidence>
<dbReference type="AlphaFoldDB" id="A0A9D2M6A7"/>
<reference evidence="8" key="1">
    <citation type="journal article" date="2021" name="PeerJ">
        <title>Extensive microbial diversity within the chicken gut microbiome revealed by metagenomics and culture.</title>
        <authorList>
            <person name="Gilroy R."/>
            <person name="Ravi A."/>
            <person name="Getino M."/>
            <person name="Pursley I."/>
            <person name="Horton D.L."/>
            <person name="Alikhan N.F."/>
            <person name="Baker D."/>
            <person name="Gharbi K."/>
            <person name="Hall N."/>
            <person name="Watson M."/>
            <person name="Adriaenssens E.M."/>
            <person name="Foster-Nyarko E."/>
            <person name="Jarju S."/>
            <person name="Secka A."/>
            <person name="Antonio M."/>
            <person name="Oren A."/>
            <person name="Chaudhuri R.R."/>
            <person name="La Ragione R."/>
            <person name="Hildebrand F."/>
            <person name="Pallen M.J."/>
        </authorList>
    </citation>
    <scope>NUCLEOTIDE SEQUENCE</scope>
    <source>
        <strain evidence="8">ChiBcec8-13705</strain>
    </source>
</reference>
<evidence type="ECO:0000313" key="9">
    <source>
        <dbReference type="Proteomes" id="UP000886803"/>
    </source>
</evidence>
<dbReference type="EMBL" id="DWYG01000077">
    <property type="protein sequence ID" value="HJB41862.1"/>
    <property type="molecule type" value="Genomic_DNA"/>
</dbReference>
<accession>A0A9D2M6A7</accession>
<dbReference type="SUPFAM" id="SSF51261">
    <property type="entry name" value="Duplicated hybrid motif"/>
    <property type="match status" value="1"/>
</dbReference>
<dbReference type="InterPro" id="IPR001127">
    <property type="entry name" value="PTS_EIIA_1_perm"/>
</dbReference>
<comment type="subcellular location">
    <subcellularLocation>
        <location evidence="1">Cytoplasm</location>
    </subcellularLocation>
</comment>
<evidence type="ECO:0000256" key="1">
    <source>
        <dbReference type="ARBA" id="ARBA00004496"/>
    </source>
</evidence>
<protein>
    <submittedName>
        <fullName evidence="8">PTS glucose transporter subunit IIA</fullName>
    </submittedName>
</protein>
<sequence length="167" mass="17476">MGFFDRFKKKASDTPSGPVVLAAVAKGAVVKMPDIPDEVFAQGILGQCCGIDPEIGEVYAPCDGEITQAPDTLHALGLAGDGGVEVLLHVGVDTVEMKGDGFFSYVKLGDHVRRGQKLLTMDLDKIKAAGHPAVVITVVTNSDDYANIDLVAQGAVNPGDDLLKVSK</sequence>
<dbReference type="NCBIfam" id="TIGR00830">
    <property type="entry name" value="PTBA"/>
    <property type="match status" value="1"/>
</dbReference>
<dbReference type="GO" id="GO:0005737">
    <property type="term" value="C:cytoplasm"/>
    <property type="evidence" value="ECO:0007669"/>
    <property type="project" value="UniProtKB-SubCell"/>
</dbReference>
<organism evidence="8 9">
    <name type="scientific">Candidatus Gemmiger avicola</name>
    <dbReference type="NCBI Taxonomy" id="2838605"/>
    <lineage>
        <taxon>Bacteria</taxon>
        <taxon>Bacillati</taxon>
        <taxon>Bacillota</taxon>
        <taxon>Clostridia</taxon>
        <taxon>Eubacteriales</taxon>
        <taxon>Gemmiger</taxon>
    </lineage>
</organism>
<dbReference type="PANTHER" id="PTHR45008:SF1">
    <property type="entry name" value="PTS SYSTEM GLUCOSE-SPECIFIC EIIA COMPONENT"/>
    <property type="match status" value="1"/>
</dbReference>
<dbReference type="GO" id="GO:0009401">
    <property type="term" value="P:phosphoenolpyruvate-dependent sugar phosphotransferase system"/>
    <property type="evidence" value="ECO:0007669"/>
    <property type="project" value="UniProtKB-KW"/>
</dbReference>
<dbReference type="PANTHER" id="PTHR45008">
    <property type="entry name" value="PTS SYSTEM GLUCOSE-SPECIFIC EIIA COMPONENT"/>
    <property type="match status" value="1"/>
</dbReference>